<dbReference type="OrthoDB" id="1708281at2"/>
<keyword evidence="1" id="KW-0812">Transmembrane</keyword>
<dbReference type="EMBL" id="JANJZL010000008">
    <property type="protein sequence ID" value="MCR2044762.1"/>
    <property type="molecule type" value="Genomic_DNA"/>
</dbReference>
<dbReference type="InterPro" id="IPR011042">
    <property type="entry name" value="6-blade_b-propeller_TolB-like"/>
</dbReference>
<sequence>MKKRIIVLMAGILIIICGFIIKSSKRENFKERKDIDEIIWFNEKIAAYLRETDGKYILGIYNEGNKKKNEIDLVEGDLNSISWSPDGKYLTVDKGLDEVKETYIVSTENLELLGKIFTTGKVIWSPDSKKLLIGVKNNEKSNGNIDLALYYLWSERAEPLLKANKEFNYYPDYWKKDTIGYIKISDKSKESLEIKYELSLEEKIMSIVTAEKEINNKELKKIFLSLPKLDLDKLAKIYGDDSDTKVLEWISKQDVKDIEDIESIIRISLNFYDKEYDIISNLMKDIYLKDKVTFIKALFKVPEAMDEIAYAFRSLELYEKINIDMTEDLNMILDSNKLTKEEKKFAIEFLNLYALCGT</sequence>
<keyword evidence="1" id="KW-1133">Transmembrane helix</keyword>
<dbReference type="AlphaFoldDB" id="A0A9X2S7I9"/>
<dbReference type="SUPFAM" id="SSF82171">
    <property type="entry name" value="DPP6 N-terminal domain-like"/>
    <property type="match status" value="1"/>
</dbReference>
<name>A0A9X2S7I9_9FIRM</name>
<dbReference type="Proteomes" id="UP001142078">
    <property type="component" value="Unassembled WGS sequence"/>
</dbReference>
<keyword evidence="3" id="KW-1185">Reference proteome</keyword>
<accession>A0A9X2S7I9</accession>
<reference evidence="2" key="1">
    <citation type="submission" date="2022-07" db="EMBL/GenBank/DDBJ databases">
        <title>Enhanced cultured diversity of the mouse gut microbiota enables custom-made synthetic communities.</title>
        <authorList>
            <person name="Afrizal A."/>
        </authorList>
    </citation>
    <scope>NUCLEOTIDE SEQUENCE</scope>
    <source>
        <strain evidence="2">DSM 29482</strain>
    </source>
</reference>
<organism evidence="2 3">
    <name type="scientific">Anaerosalibacter massiliensis</name>
    <dbReference type="NCBI Taxonomy" id="1347392"/>
    <lineage>
        <taxon>Bacteria</taxon>
        <taxon>Bacillati</taxon>
        <taxon>Bacillota</taxon>
        <taxon>Tissierellia</taxon>
        <taxon>Tissierellales</taxon>
        <taxon>Sporanaerobacteraceae</taxon>
        <taxon>Anaerosalibacter</taxon>
    </lineage>
</organism>
<evidence type="ECO:0000313" key="3">
    <source>
        <dbReference type="Proteomes" id="UP001142078"/>
    </source>
</evidence>
<gene>
    <name evidence="2" type="ORF">NSA23_11665</name>
</gene>
<comment type="caution">
    <text evidence="2">The sequence shown here is derived from an EMBL/GenBank/DDBJ whole genome shotgun (WGS) entry which is preliminary data.</text>
</comment>
<proteinExistence type="predicted"/>
<evidence type="ECO:0000256" key="1">
    <source>
        <dbReference type="SAM" id="Phobius"/>
    </source>
</evidence>
<evidence type="ECO:0000313" key="2">
    <source>
        <dbReference type="EMBL" id="MCR2044762.1"/>
    </source>
</evidence>
<keyword evidence="1" id="KW-0472">Membrane</keyword>
<protein>
    <submittedName>
        <fullName evidence="2">Uncharacterized protein</fullName>
    </submittedName>
</protein>
<feature type="transmembrane region" description="Helical" evidence="1">
    <location>
        <begin position="6"/>
        <end position="23"/>
    </location>
</feature>
<dbReference type="Gene3D" id="2.120.10.30">
    <property type="entry name" value="TolB, C-terminal domain"/>
    <property type="match status" value="1"/>
</dbReference>
<dbReference type="RefSeq" id="WP_042678686.1">
    <property type="nucleotide sequence ID" value="NZ_CABKTM010000007.1"/>
</dbReference>